<organism evidence="1 2">
    <name type="scientific">Ancylostoma ceylanicum</name>
    <dbReference type="NCBI Taxonomy" id="53326"/>
    <lineage>
        <taxon>Eukaryota</taxon>
        <taxon>Metazoa</taxon>
        <taxon>Ecdysozoa</taxon>
        <taxon>Nematoda</taxon>
        <taxon>Chromadorea</taxon>
        <taxon>Rhabditida</taxon>
        <taxon>Rhabditina</taxon>
        <taxon>Rhabditomorpha</taxon>
        <taxon>Strongyloidea</taxon>
        <taxon>Ancylostomatidae</taxon>
        <taxon>Ancylostomatinae</taxon>
        <taxon>Ancylostoma</taxon>
    </lineage>
</organism>
<protein>
    <submittedName>
        <fullName evidence="1">Uncharacterized protein</fullName>
    </submittedName>
</protein>
<dbReference type="EMBL" id="JARK01001600">
    <property type="protein sequence ID" value="EYB87366.1"/>
    <property type="molecule type" value="Genomic_DNA"/>
</dbReference>
<name>A0A016SAC4_9BILA</name>
<reference evidence="2" key="1">
    <citation type="journal article" date="2015" name="Nat. Genet.">
        <title>The genome and transcriptome of the zoonotic hookworm Ancylostoma ceylanicum identify infection-specific gene families.</title>
        <authorList>
            <person name="Schwarz E.M."/>
            <person name="Hu Y."/>
            <person name="Antoshechkin I."/>
            <person name="Miller M.M."/>
            <person name="Sternberg P.W."/>
            <person name="Aroian R.V."/>
        </authorList>
    </citation>
    <scope>NUCLEOTIDE SEQUENCE</scope>
    <source>
        <strain evidence="2">HY135</strain>
    </source>
</reference>
<evidence type="ECO:0000313" key="2">
    <source>
        <dbReference type="Proteomes" id="UP000024635"/>
    </source>
</evidence>
<comment type="caution">
    <text evidence="1">The sequence shown here is derived from an EMBL/GenBank/DDBJ whole genome shotgun (WGS) entry which is preliminary data.</text>
</comment>
<dbReference type="AlphaFoldDB" id="A0A016SAC4"/>
<accession>A0A016SAC4</accession>
<keyword evidence="2" id="KW-1185">Reference proteome</keyword>
<sequence length="78" mass="9218">MIMNEVRINEMLQGPTRSSEYHQAVSKLSAPEDSARAASRPRNRSLKVCSMLKIYFCPEFDLYGFYRRYTRYYCLSYG</sequence>
<evidence type="ECO:0000313" key="1">
    <source>
        <dbReference type="EMBL" id="EYB87366.1"/>
    </source>
</evidence>
<dbReference type="Proteomes" id="UP000024635">
    <property type="component" value="Unassembled WGS sequence"/>
</dbReference>
<proteinExistence type="predicted"/>
<gene>
    <name evidence="1" type="primary">Acey_s0264.g616</name>
    <name evidence="1" type="ORF">Y032_0264g616</name>
</gene>